<dbReference type="STRING" id="935700.jaqu_23750"/>
<evidence type="ECO:0000313" key="5">
    <source>
        <dbReference type="Proteomes" id="UP000032232"/>
    </source>
</evidence>
<protein>
    <submittedName>
        <fullName evidence="4">CyaB protein</fullName>
        <ecNumber evidence="4">4.6.1.1</ecNumber>
    </submittedName>
</protein>
<dbReference type="InterPro" id="IPR029787">
    <property type="entry name" value="Nucleotide_cyclase"/>
</dbReference>
<dbReference type="InterPro" id="IPR001054">
    <property type="entry name" value="A/G_cyclase"/>
</dbReference>
<dbReference type="Gene3D" id="1.10.150.50">
    <property type="entry name" value="Transcription Factor, Ets-1"/>
    <property type="match status" value="1"/>
</dbReference>
<dbReference type="Gene3D" id="3.30.70.1230">
    <property type="entry name" value="Nucleotide cyclase"/>
    <property type="match status" value="1"/>
</dbReference>
<dbReference type="PATRIC" id="fig|935700.4.peg.2445"/>
<dbReference type="SMART" id="SM00044">
    <property type="entry name" value="CYCc"/>
    <property type="match status" value="1"/>
</dbReference>
<proteinExistence type="predicted"/>
<dbReference type="EC" id="4.6.1.1" evidence="4"/>
<dbReference type="GO" id="GO:0005737">
    <property type="term" value="C:cytoplasm"/>
    <property type="evidence" value="ECO:0007669"/>
    <property type="project" value="TreeGrafter"/>
</dbReference>
<dbReference type="CDD" id="cd07302">
    <property type="entry name" value="CHD"/>
    <property type="match status" value="1"/>
</dbReference>
<evidence type="ECO:0000313" key="4">
    <source>
        <dbReference type="EMBL" id="KIT16103.1"/>
    </source>
</evidence>
<dbReference type="GO" id="GO:0035556">
    <property type="term" value="P:intracellular signal transduction"/>
    <property type="evidence" value="ECO:0007669"/>
    <property type="project" value="InterPro"/>
</dbReference>
<dbReference type="Pfam" id="PF13191">
    <property type="entry name" value="AAA_16"/>
    <property type="match status" value="1"/>
</dbReference>
<dbReference type="PANTHER" id="PTHR16305">
    <property type="entry name" value="TESTICULAR SOLUBLE ADENYLYL CYCLASE"/>
    <property type="match status" value="1"/>
</dbReference>
<feature type="domain" description="Guanylate cyclase" evidence="3">
    <location>
        <begin position="75"/>
        <end position="203"/>
    </location>
</feature>
<dbReference type="InterPro" id="IPR027417">
    <property type="entry name" value="P-loop_NTPase"/>
</dbReference>
<dbReference type="RefSeq" id="WP_043919146.1">
    <property type="nucleotide sequence ID" value="NZ_FZPF01000004.1"/>
</dbReference>
<dbReference type="PANTHER" id="PTHR16305:SF28">
    <property type="entry name" value="GUANYLATE CYCLASE DOMAIN-CONTAINING PROTEIN"/>
    <property type="match status" value="1"/>
</dbReference>
<dbReference type="Pfam" id="PF00536">
    <property type="entry name" value="SAM_1"/>
    <property type="match status" value="1"/>
</dbReference>
<dbReference type="GO" id="GO:0009190">
    <property type="term" value="P:cyclic nucleotide biosynthetic process"/>
    <property type="evidence" value="ECO:0007669"/>
    <property type="project" value="InterPro"/>
</dbReference>
<dbReference type="GO" id="GO:0004016">
    <property type="term" value="F:adenylate cyclase activity"/>
    <property type="evidence" value="ECO:0007669"/>
    <property type="project" value="UniProtKB-EC"/>
</dbReference>
<keyword evidence="2" id="KW-0067">ATP-binding</keyword>
<evidence type="ECO:0000256" key="1">
    <source>
        <dbReference type="ARBA" id="ARBA00022741"/>
    </source>
</evidence>
<evidence type="ECO:0000256" key="2">
    <source>
        <dbReference type="ARBA" id="ARBA00022840"/>
    </source>
</evidence>
<dbReference type="EMBL" id="JYFE01000041">
    <property type="protein sequence ID" value="KIT16103.1"/>
    <property type="molecule type" value="Genomic_DNA"/>
</dbReference>
<dbReference type="InterPro" id="IPR041664">
    <property type="entry name" value="AAA_16"/>
</dbReference>
<dbReference type="SUPFAM" id="SSF55073">
    <property type="entry name" value="Nucleotide cyclase"/>
    <property type="match status" value="1"/>
</dbReference>
<dbReference type="PROSITE" id="PS50125">
    <property type="entry name" value="GUANYLATE_CYCLASE_2"/>
    <property type="match status" value="1"/>
</dbReference>
<sequence>MSGGRLATFLEALRLTEYFDVLAREKIEPEDFAILSDDDLSGLGIPLGPRRRLLKAAQSGMPQSVPVVGERRNLTVLFCDMVGSTELASRLDPEDLRQHLRSYRDTCIQSIEEENGYVAHRLGDGIMAHFGFPRAMEDAALRAVRAALSIVERTRAMKGGKGPVEVRIGIASGLTVVEEARPGLVAVDEIATGATLSLAARLQNFAQPGTIVVSDATRRLLRDAVDLRSLGQVHLKGFAEEMAIWGVTRLSGQSAATGDEPGPPVDLLGRQAEYDDLVERWRHSMAGTGQVVIVQGEAGIGKSRLLAEIKRQAKREGEVVSLHCSPYRHGAALHPVTGWLEKVLQSQGMTDPAEAVGKLPGVNDETRPYLLGLLGVQSSTPQETDPIVRRDALVDAVIALLSPEPDRPRLLLVEDLQWADAATLDVLDRLMEMLGDLPLLLVASARPDARRLPDPAHAPRLTLSPLATADTMSLIGAHPGAERLAPEIRERIAERSGGVPFFTEELTRATLDAPNADLSSVPITLQDTLMARLDRLRAGKSVAQVAALIGPRFKADLLAACADIERDDVAAGLEELIEARLVERRSRGVYMFRHALLRETAFMSMLRSRRTDLHRRVAHAMIDRFPDLVRAQPETVAHHLTEAGELASGLEYWEEAAEKSIAQAALSSAITYFQKALSIAERLPASPSRDQREAALRVRLNMPLVATTGFASADTEDNLARMATLFQTTEPGEAALQLLWSRCMSALVRADLTTARSTALQMKNATEKSSVSNASRMPERILGYIALLEGELDAAEQHFTQVLVGYDPKRFDPILPGHAFDALASSLAQEAILLALRDRPDLVDDRQRRALGRARELDNPATSFQVLVHICIARFEMGDHDRIPDLLGELRSLVDQGEVAPLYADLWDAWLTARNGDLDPGLERMAKAQGADTQYPLWMPRATLLRIELLLQAGRVSEALELTEHCDEQIGRLRHTYLSAEAKRVRAACLTASDAPRSVVADLLESAVQIAKRQGANRFERLAREDLARLDLRHRDSDVASSR</sequence>
<evidence type="ECO:0000259" key="3">
    <source>
        <dbReference type="PROSITE" id="PS50125"/>
    </source>
</evidence>
<dbReference type="Pfam" id="PF00211">
    <property type="entry name" value="Guanylate_cyc"/>
    <property type="match status" value="1"/>
</dbReference>
<comment type="caution">
    <text evidence="4">The sequence shown here is derived from an EMBL/GenBank/DDBJ whole genome shotgun (WGS) entry which is preliminary data.</text>
</comment>
<name>A0A0D1D832_9RHOB</name>
<gene>
    <name evidence="4" type="primary">cyaB</name>
    <name evidence="4" type="ORF">jaqu_23750</name>
</gene>
<organism evidence="4 5">
    <name type="scientific">Jannaschia aquimarina</name>
    <dbReference type="NCBI Taxonomy" id="935700"/>
    <lineage>
        <taxon>Bacteria</taxon>
        <taxon>Pseudomonadati</taxon>
        <taxon>Pseudomonadota</taxon>
        <taxon>Alphaproteobacteria</taxon>
        <taxon>Rhodobacterales</taxon>
        <taxon>Roseobacteraceae</taxon>
        <taxon>Jannaschia</taxon>
    </lineage>
</organism>
<keyword evidence="4" id="KW-0456">Lyase</keyword>
<dbReference type="AlphaFoldDB" id="A0A0D1D832"/>
<dbReference type="Proteomes" id="UP000032232">
    <property type="component" value="Unassembled WGS sequence"/>
</dbReference>
<dbReference type="GO" id="GO:0005524">
    <property type="term" value="F:ATP binding"/>
    <property type="evidence" value="ECO:0007669"/>
    <property type="project" value="UniProtKB-KW"/>
</dbReference>
<reference evidence="4 5" key="1">
    <citation type="submission" date="2015-02" db="EMBL/GenBank/DDBJ databases">
        <title>Genome Sequence of Jannaschia aquimarina DSM28248, a member of the Roseobacter clade.</title>
        <authorList>
            <person name="Voget S."/>
            <person name="Daniel R."/>
        </authorList>
    </citation>
    <scope>NUCLEOTIDE SEQUENCE [LARGE SCALE GENOMIC DNA]</scope>
    <source>
        <strain evidence="4 5">GSW-M26</strain>
    </source>
</reference>
<keyword evidence="5" id="KW-1185">Reference proteome</keyword>
<accession>A0A0D1D832</accession>
<keyword evidence="1" id="KW-0547">Nucleotide-binding</keyword>
<dbReference type="SUPFAM" id="SSF47769">
    <property type="entry name" value="SAM/Pointed domain"/>
    <property type="match status" value="1"/>
</dbReference>
<dbReference type="SUPFAM" id="SSF52540">
    <property type="entry name" value="P-loop containing nucleoside triphosphate hydrolases"/>
    <property type="match status" value="1"/>
</dbReference>
<dbReference type="InterPro" id="IPR013761">
    <property type="entry name" value="SAM/pointed_sf"/>
</dbReference>
<dbReference type="InterPro" id="IPR001660">
    <property type="entry name" value="SAM"/>
</dbReference>